<feature type="region of interest" description="Disordered" evidence="1">
    <location>
        <begin position="55"/>
        <end position="87"/>
    </location>
</feature>
<proteinExistence type="predicted"/>
<dbReference type="EMBL" id="CP125947">
    <property type="protein sequence ID" value="WHS66918.1"/>
    <property type="molecule type" value="Genomic_DNA"/>
</dbReference>
<dbReference type="Proteomes" id="UP001240697">
    <property type="component" value="Chromosome"/>
</dbReference>
<feature type="compositionally biased region" description="Polar residues" evidence="1">
    <location>
        <begin position="55"/>
        <end position="67"/>
    </location>
</feature>
<keyword evidence="4" id="KW-1185">Reference proteome</keyword>
<dbReference type="Pfam" id="PF17185">
    <property type="entry name" value="NlpE_C"/>
    <property type="match status" value="1"/>
</dbReference>
<feature type="domain" description="NlpE C-terminal OB" evidence="2">
    <location>
        <begin position="88"/>
        <end position="181"/>
    </location>
</feature>
<reference evidence="3 4" key="1">
    <citation type="submission" date="2023-05" db="EMBL/GenBank/DDBJ databases">
        <authorList>
            <person name="Yin Y."/>
            <person name="Lu Z."/>
        </authorList>
    </citation>
    <scope>NUCLEOTIDE SEQUENCE [LARGE SCALE GENOMIC DNA]</scope>
    <source>
        <strain evidence="3 4">ZM22</strain>
    </source>
</reference>
<accession>A0ABY8SVG1</accession>
<dbReference type="Gene3D" id="2.40.50.540">
    <property type="match status" value="1"/>
</dbReference>
<gene>
    <name evidence="3" type="ORF">QMY55_07260</name>
</gene>
<name>A0ABY8SVG1_9BURK</name>
<evidence type="ECO:0000259" key="2">
    <source>
        <dbReference type="Pfam" id="PF17185"/>
    </source>
</evidence>
<evidence type="ECO:0000256" key="1">
    <source>
        <dbReference type="SAM" id="MobiDB-lite"/>
    </source>
</evidence>
<organism evidence="3 4">
    <name type="scientific">Comamonas resistens</name>
    <dbReference type="NCBI Taxonomy" id="3046670"/>
    <lineage>
        <taxon>Bacteria</taxon>
        <taxon>Pseudomonadati</taxon>
        <taxon>Pseudomonadota</taxon>
        <taxon>Betaproteobacteria</taxon>
        <taxon>Burkholderiales</taxon>
        <taxon>Comamonadaceae</taxon>
        <taxon>Comamonas</taxon>
    </lineage>
</organism>
<dbReference type="InterPro" id="IPR038139">
    <property type="entry name" value="NlpE_C_sf"/>
</dbReference>
<evidence type="ECO:0000313" key="3">
    <source>
        <dbReference type="EMBL" id="WHS66918.1"/>
    </source>
</evidence>
<dbReference type="RefSeq" id="WP_283487993.1">
    <property type="nucleotide sequence ID" value="NZ_CP125947.1"/>
</dbReference>
<protein>
    <recommendedName>
        <fullName evidence="2">NlpE C-terminal OB domain-containing protein</fullName>
    </recommendedName>
</protein>
<dbReference type="InterPro" id="IPR033450">
    <property type="entry name" value="NlpE_C"/>
</dbReference>
<evidence type="ECO:0000313" key="4">
    <source>
        <dbReference type="Proteomes" id="UP001240697"/>
    </source>
</evidence>
<sequence length="184" mass="19655">MSGNVRAVFEIAEVFMQNKLWQLTAGAVVVMGLAGCSTMSSMTDKVSQSWDKTWSSLSGKSASTKPAQASGKAAPVAEPTGLKPSTQTERWQGLYSLESDSGRFQECGTGQIVPVLAEKDNVLLEQAYLNTRGNAAAVMLAEVMGRMVEQPASDPVLAQQGRKVLALRVERFVTLSSKTACPKP</sequence>